<name>A0A2S8A7P8_9FLAO</name>
<organism evidence="1 2">
    <name type="scientific">Apibacter adventoris</name>
    <dbReference type="NCBI Taxonomy" id="1679466"/>
    <lineage>
        <taxon>Bacteria</taxon>
        <taxon>Pseudomonadati</taxon>
        <taxon>Bacteroidota</taxon>
        <taxon>Flavobacteriia</taxon>
        <taxon>Flavobacteriales</taxon>
        <taxon>Weeksellaceae</taxon>
        <taxon>Apibacter</taxon>
    </lineage>
</organism>
<dbReference type="EMBL" id="PSZM01000046">
    <property type="protein sequence ID" value="PQL90595.1"/>
    <property type="molecule type" value="Genomic_DNA"/>
</dbReference>
<dbReference type="PANTHER" id="PTHR35145">
    <property type="entry name" value="CYTOPLASMIC PROTEIN-RELATED"/>
    <property type="match status" value="1"/>
</dbReference>
<protein>
    <submittedName>
        <fullName evidence="1">Cytoplasmic protein</fullName>
    </submittedName>
</protein>
<dbReference type="Pfam" id="PF04237">
    <property type="entry name" value="YjbR"/>
    <property type="match status" value="1"/>
</dbReference>
<dbReference type="Gene3D" id="3.90.1150.30">
    <property type="match status" value="1"/>
</dbReference>
<dbReference type="PANTHER" id="PTHR35145:SF1">
    <property type="entry name" value="CYTOPLASMIC PROTEIN"/>
    <property type="match status" value="1"/>
</dbReference>
<dbReference type="OrthoDB" id="9789813at2"/>
<comment type="caution">
    <text evidence="1">The sequence shown here is derived from an EMBL/GenBank/DDBJ whole genome shotgun (WGS) entry which is preliminary data.</text>
</comment>
<evidence type="ECO:0000313" key="1">
    <source>
        <dbReference type="EMBL" id="PQL90595.1"/>
    </source>
</evidence>
<accession>A0A2S8A7P8</accession>
<dbReference type="InterPro" id="IPR007351">
    <property type="entry name" value="YjbR"/>
</dbReference>
<dbReference type="InterPro" id="IPR038056">
    <property type="entry name" value="YjbR-like_sf"/>
</dbReference>
<proteinExistence type="predicted"/>
<dbReference type="AlphaFoldDB" id="A0A2S8A7P8"/>
<keyword evidence="2" id="KW-1185">Reference proteome</keyword>
<evidence type="ECO:0000313" key="2">
    <source>
        <dbReference type="Proteomes" id="UP000238042"/>
    </source>
</evidence>
<dbReference type="RefSeq" id="WP_105247738.1">
    <property type="nucleotide sequence ID" value="NZ_PSZM01000046.1"/>
</dbReference>
<dbReference type="SUPFAM" id="SSF142906">
    <property type="entry name" value="YjbR-like"/>
    <property type="match status" value="1"/>
</dbReference>
<reference evidence="1 2" key="1">
    <citation type="submission" date="2018-02" db="EMBL/GenBank/DDBJ databases">
        <title>Genome sequences of Apibacter spp., gut symbionts of Asian honey bees.</title>
        <authorList>
            <person name="Kwong W.K."/>
            <person name="Steele M.I."/>
            <person name="Moran N.A."/>
        </authorList>
    </citation>
    <scope>NUCLEOTIDE SEQUENCE [LARGE SCALE GENOMIC DNA]</scope>
    <source>
        <strain evidence="2">wkB301</strain>
    </source>
</reference>
<sequence length="120" mass="14278">MNIEELREFCLSIKGASESFPFDEYTLVFKVMNKMFLYFSLSPKNNEFFANMKCDPEKSEELREQYDGIDFGYHSDKKYWISVYLNKDVPDPLIKDLINHSVSEVIKKLPIKKQNEYNEI</sequence>
<dbReference type="Proteomes" id="UP000238042">
    <property type="component" value="Unassembled WGS sequence"/>
</dbReference>
<dbReference type="InterPro" id="IPR058532">
    <property type="entry name" value="YjbR/MT2646/Rv2570-like"/>
</dbReference>
<gene>
    <name evidence="1" type="ORF">C4S77_12015</name>
</gene>